<keyword evidence="6 8" id="KW-0472">Membrane</keyword>
<dbReference type="PANTHER" id="PTHR34390:SF1">
    <property type="entry name" value="SUCCINATE TRANSPORTER SUBUNIT YJJB-RELATED"/>
    <property type="match status" value="1"/>
</dbReference>
<comment type="similarity">
    <text evidence="7">Belongs to the ThrE exporter (TC 2.A.79) family.</text>
</comment>
<feature type="transmembrane region" description="Helical" evidence="8">
    <location>
        <begin position="91"/>
        <end position="114"/>
    </location>
</feature>
<dbReference type="PANTHER" id="PTHR34390">
    <property type="entry name" value="UPF0442 PROTEIN YJJB-RELATED"/>
    <property type="match status" value="1"/>
</dbReference>
<dbReference type="GO" id="GO:0015744">
    <property type="term" value="P:succinate transport"/>
    <property type="evidence" value="ECO:0007669"/>
    <property type="project" value="TreeGrafter"/>
</dbReference>
<comment type="subcellular location">
    <subcellularLocation>
        <location evidence="1">Cell membrane</location>
        <topology evidence="1">Multi-pass membrane protein</topology>
    </subcellularLocation>
</comment>
<dbReference type="Proteomes" id="UP000184509">
    <property type="component" value="Unassembled WGS sequence"/>
</dbReference>
<evidence type="ECO:0000256" key="2">
    <source>
        <dbReference type="ARBA" id="ARBA00022475"/>
    </source>
</evidence>
<dbReference type="OrthoDB" id="9810047at2"/>
<dbReference type="EMBL" id="FQTV01000001">
    <property type="protein sequence ID" value="SHE37565.1"/>
    <property type="molecule type" value="Genomic_DNA"/>
</dbReference>
<feature type="transmembrane region" description="Helical" evidence="8">
    <location>
        <begin position="61"/>
        <end position="79"/>
    </location>
</feature>
<evidence type="ECO:0000256" key="6">
    <source>
        <dbReference type="ARBA" id="ARBA00023136"/>
    </source>
</evidence>
<accession>A0A1M4SZE9</accession>
<evidence type="ECO:0000313" key="10">
    <source>
        <dbReference type="EMBL" id="SHE37565.1"/>
    </source>
</evidence>
<evidence type="ECO:0000256" key="5">
    <source>
        <dbReference type="ARBA" id="ARBA00022989"/>
    </source>
</evidence>
<dbReference type="RefSeq" id="WP_073398678.1">
    <property type="nucleotide sequence ID" value="NZ_FQTV01000001.1"/>
</dbReference>
<evidence type="ECO:0000313" key="11">
    <source>
        <dbReference type="Proteomes" id="UP000184509"/>
    </source>
</evidence>
<sequence length="172" mass="18779">MINYDFIEAIIFDGFFAAIASIGFAVISNPPRKAILVSAFLAAVGHGLRYCLLHSTSLDIASASFLAAFSIGMLSIFFAKKIHCPAEVFSFPSLLPMIPGMFAYKTILALVKFIQCKDDSASVDIIVAIFRNGLTATFVMFALVVGVAVPMFIFHKQSFAVTRILKLVKKDR</sequence>
<dbReference type="STRING" id="1297750.SAMN05444405_101238"/>
<feature type="domain" description="Threonine/Serine exporter ThrE" evidence="9">
    <location>
        <begin position="14"/>
        <end position="153"/>
    </location>
</feature>
<feature type="transmembrane region" description="Helical" evidence="8">
    <location>
        <begin position="134"/>
        <end position="154"/>
    </location>
</feature>
<keyword evidence="3" id="KW-0997">Cell inner membrane</keyword>
<keyword evidence="11" id="KW-1185">Reference proteome</keyword>
<keyword evidence="4 8" id="KW-0812">Transmembrane</keyword>
<organism evidence="10 11">
    <name type="scientific">Bacteroides luti</name>
    <dbReference type="NCBI Taxonomy" id="1297750"/>
    <lineage>
        <taxon>Bacteria</taxon>
        <taxon>Pseudomonadati</taxon>
        <taxon>Bacteroidota</taxon>
        <taxon>Bacteroidia</taxon>
        <taxon>Bacteroidales</taxon>
        <taxon>Bacteroidaceae</taxon>
        <taxon>Bacteroides</taxon>
    </lineage>
</organism>
<feature type="transmembrane region" description="Helical" evidence="8">
    <location>
        <begin position="34"/>
        <end position="55"/>
    </location>
</feature>
<dbReference type="GO" id="GO:0005886">
    <property type="term" value="C:plasma membrane"/>
    <property type="evidence" value="ECO:0007669"/>
    <property type="project" value="UniProtKB-SubCell"/>
</dbReference>
<feature type="transmembrane region" description="Helical" evidence="8">
    <location>
        <begin position="6"/>
        <end position="27"/>
    </location>
</feature>
<evidence type="ECO:0000256" key="7">
    <source>
        <dbReference type="ARBA" id="ARBA00034125"/>
    </source>
</evidence>
<evidence type="ECO:0000256" key="1">
    <source>
        <dbReference type="ARBA" id="ARBA00004651"/>
    </source>
</evidence>
<evidence type="ECO:0000256" key="8">
    <source>
        <dbReference type="SAM" id="Phobius"/>
    </source>
</evidence>
<dbReference type="InterPro" id="IPR024528">
    <property type="entry name" value="ThrE_2"/>
</dbReference>
<reference evidence="10 11" key="1">
    <citation type="submission" date="2016-11" db="EMBL/GenBank/DDBJ databases">
        <authorList>
            <person name="Jaros S."/>
            <person name="Januszkiewicz K."/>
            <person name="Wedrychowicz H."/>
        </authorList>
    </citation>
    <scope>NUCLEOTIDE SEQUENCE [LARGE SCALE GENOMIC DNA]</scope>
    <source>
        <strain evidence="10 11">DSM 26991</strain>
    </source>
</reference>
<proteinExistence type="inferred from homology"/>
<dbReference type="InterPro" id="IPR050539">
    <property type="entry name" value="ThrE_Dicarb/AminoAcid_Exp"/>
</dbReference>
<protein>
    <submittedName>
        <fullName evidence="10">Uncharacterized membrane protein YjjB, DUF3815 family</fullName>
    </submittedName>
</protein>
<keyword evidence="2" id="KW-1003">Cell membrane</keyword>
<evidence type="ECO:0000256" key="4">
    <source>
        <dbReference type="ARBA" id="ARBA00022692"/>
    </source>
</evidence>
<keyword evidence="5 8" id="KW-1133">Transmembrane helix</keyword>
<dbReference type="Pfam" id="PF12821">
    <property type="entry name" value="ThrE_2"/>
    <property type="match status" value="1"/>
</dbReference>
<gene>
    <name evidence="10" type="ORF">SAMN05444405_101238</name>
</gene>
<evidence type="ECO:0000259" key="9">
    <source>
        <dbReference type="Pfam" id="PF12821"/>
    </source>
</evidence>
<name>A0A1M4SZE9_9BACE</name>
<evidence type="ECO:0000256" key="3">
    <source>
        <dbReference type="ARBA" id="ARBA00022519"/>
    </source>
</evidence>
<dbReference type="AlphaFoldDB" id="A0A1M4SZE9"/>